<dbReference type="Gene3D" id="3.40.190.10">
    <property type="entry name" value="Periplasmic binding protein-like II"/>
    <property type="match status" value="2"/>
</dbReference>
<evidence type="ECO:0000256" key="3">
    <source>
        <dbReference type="ARBA" id="ARBA00023125"/>
    </source>
</evidence>
<dbReference type="PROSITE" id="PS50931">
    <property type="entry name" value="HTH_LYSR"/>
    <property type="match status" value="1"/>
</dbReference>
<dbReference type="Pfam" id="PF03466">
    <property type="entry name" value="LysR_substrate"/>
    <property type="match status" value="1"/>
</dbReference>
<dbReference type="RefSeq" id="WP_060817717.1">
    <property type="nucleotide sequence ID" value="NZ_FCOC02000002.1"/>
</dbReference>
<protein>
    <submittedName>
        <fullName evidence="6">LysR family transcriptional regulator</fullName>
    </submittedName>
</protein>
<evidence type="ECO:0000256" key="4">
    <source>
        <dbReference type="ARBA" id="ARBA00023163"/>
    </source>
</evidence>
<dbReference type="InterPro" id="IPR005119">
    <property type="entry name" value="LysR_subst-bd"/>
</dbReference>
<feature type="domain" description="HTH lysR-type" evidence="5">
    <location>
        <begin position="1"/>
        <end position="61"/>
    </location>
</feature>
<evidence type="ECO:0000259" key="5">
    <source>
        <dbReference type="PROSITE" id="PS50931"/>
    </source>
</evidence>
<dbReference type="OrthoDB" id="5495633at2"/>
<dbReference type="PANTHER" id="PTHR30118:SF15">
    <property type="entry name" value="TRANSCRIPTIONAL REGULATORY PROTEIN"/>
    <property type="match status" value="1"/>
</dbReference>
<organism evidence="6 7">
    <name type="scientific">Caballeronia sordidicola</name>
    <name type="common">Burkholderia sordidicola</name>
    <dbReference type="NCBI Taxonomy" id="196367"/>
    <lineage>
        <taxon>Bacteria</taxon>
        <taxon>Pseudomonadati</taxon>
        <taxon>Pseudomonadota</taxon>
        <taxon>Betaproteobacteria</taxon>
        <taxon>Burkholderiales</taxon>
        <taxon>Burkholderiaceae</taxon>
        <taxon>Caballeronia</taxon>
    </lineage>
</organism>
<dbReference type="EMBL" id="FCOC02000002">
    <property type="protein sequence ID" value="SAL18659.1"/>
    <property type="molecule type" value="Genomic_DNA"/>
</dbReference>
<dbReference type="InterPro" id="IPR000847">
    <property type="entry name" value="LysR_HTH_N"/>
</dbReference>
<dbReference type="GO" id="GO:0003700">
    <property type="term" value="F:DNA-binding transcription factor activity"/>
    <property type="evidence" value="ECO:0007669"/>
    <property type="project" value="InterPro"/>
</dbReference>
<keyword evidence="3" id="KW-0238">DNA-binding</keyword>
<evidence type="ECO:0000313" key="6">
    <source>
        <dbReference type="EMBL" id="SAL18659.1"/>
    </source>
</evidence>
<dbReference type="Proteomes" id="UP000054893">
    <property type="component" value="Unassembled WGS sequence"/>
</dbReference>
<reference evidence="6 7" key="1">
    <citation type="submission" date="2016-01" db="EMBL/GenBank/DDBJ databases">
        <authorList>
            <person name="Oliw E.H."/>
        </authorList>
    </citation>
    <scope>NUCLEOTIDE SEQUENCE [LARGE SCALE GENOMIC DNA]</scope>
    <source>
        <strain evidence="6">LMG 22029</strain>
    </source>
</reference>
<dbReference type="Pfam" id="PF00126">
    <property type="entry name" value="HTH_1"/>
    <property type="match status" value="1"/>
</dbReference>
<comment type="similarity">
    <text evidence="1">Belongs to the LysR transcriptional regulatory family.</text>
</comment>
<dbReference type="InterPro" id="IPR037402">
    <property type="entry name" value="YidZ_PBP2"/>
</dbReference>
<name>A0A158FH48_CABSO</name>
<gene>
    <name evidence="6" type="ORF">AWB64_01276</name>
</gene>
<dbReference type="SUPFAM" id="SSF53850">
    <property type="entry name" value="Periplasmic binding protein-like II"/>
    <property type="match status" value="1"/>
</dbReference>
<dbReference type="AlphaFoldDB" id="A0A158FH48"/>
<accession>A0A158FH48</accession>
<evidence type="ECO:0000256" key="2">
    <source>
        <dbReference type="ARBA" id="ARBA00023015"/>
    </source>
</evidence>
<keyword evidence="4" id="KW-0804">Transcription</keyword>
<evidence type="ECO:0000313" key="7">
    <source>
        <dbReference type="Proteomes" id="UP000054893"/>
    </source>
</evidence>
<keyword evidence="2" id="KW-0805">Transcription regulation</keyword>
<dbReference type="Gene3D" id="1.10.10.10">
    <property type="entry name" value="Winged helix-like DNA-binding domain superfamily/Winged helix DNA-binding domain"/>
    <property type="match status" value="1"/>
</dbReference>
<dbReference type="InterPro" id="IPR050389">
    <property type="entry name" value="LysR-type_TF"/>
</dbReference>
<dbReference type="CDD" id="cd08417">
    <property type="entry name" value="PBP2_Nitroaromatics_like"/>
    <property type="match status" value="1"/>
</dbReference>
<dbReference type="PANTHER" id="PTHR30118">
    <property type="entry name" value="HTH-TYPE TRANSCRIPTIONAL REGULATOR LEUO-RELATED"/>
    <property type="match status" value="1"/>
</dbReference>
<sequence length="301" mass="34480">MKPADLNLLLHLDALVTCRNLSRAATQMGVTQPAMSAALSRLRRLFNDPLLITGQGAVEVTDRALELHREFGPLLETWRRVTAPRDIFDAETPHTFTLYASDYLQFAWIPKLVSALDRETPAVRLRVVTARPNHGLAMLASNHAEFVAGYYPTPSDDLRARPLFEEPVLSLVRRDHPCLREEWTIDTWLAYRHIDLAAHTRNYSERLDLQLQDMKRKRVIGLTLASYLAAPFTVAETDFIATVPKSVAMHFSKHLDVVALEPPIELPSVKMSLYWHERYQTDPAHAWLRHFFFNRHQILSA</sequence>
<proteinExistence type="inferred from homology"/>
<evidence type="ECO:0000256" key="1">
    <source>
        <dbReference type="ARBA" id="ARBA00009437"/>
    </source>
</evidence>
<dbReference type="InterPro" id="IPR036388">
    <property type="entry name" value="WH-like_DNA-bd_sf"/>
</dbReference>
<dbReference type="GO" id="GO:0003677">
    <property type="term" value="F:DNA binding"/>
    <property type="evidence" value="ECO:0007669"/>
    <property type="project" value="UniProtKB-KW"/>
</dbReference>
<dbReference type="InterPro" id="IPR036390">
    <property type="entry name" value="WH_DNA-bd_sf"/>
</dbReference>
<dbReference type="SUPFAM" id="SSF46785">
    <property type="entry name" value="Winged helix' DNA-binding domain"/>
    <property type="match status" value="1"/>
</dbReference>